<dbReference type="SUPFAM" id="SSF57959">
    <property type="entry name" value="Leucine zipper domain"/>
    <property type="match status" value="1"/>
</dbReference>
<feature type="region of interest" description="Disordered" evidence="8">
    <location>
        <begin position="73"/>
        <end position="96"/>
    </location>
</feature>
<dbReference type="InterPro" id="IPR046347">
    <property type="entry name" value="bZIP_sf"/>
</dbReference>
<dbReference type="InterPro" id="IPR020983">
    <property type="entry name" value="Basic_leucine-zipper_C"/>
</dbReference>
<feature type="domain" description="BZIP" evidence="9">
    <location>
        <begin position="214"/>
        <end position="269"/>
    </location>
</feature>
<comment type="caution">
    <text evidence="10">The sequence shown here is derived from an EMBL/GenBank/DDBJ whole genome shotgun (WGS) entry which is preliminary data.</text>
</comment>
<dbReference type="InterPro" id="IPR004827">
    <property type="entry name" value="bZIP"/>
</dbReference>
<dbReference type="PROSITE" id="PS00036">
    <property type="entry name" value="BZIP_BASIC"/>
    <property type="match status" value="1"/>
</dbReference>
<gene>
    <name evidence="10" type="ORF">GIB67_027115</name>
</gene>
<keyword evidence="7" id="KW-0175">Coiled coil</keyword>
<feature type="coiled-coil region" evidence="7">
    <location>
        <begin position="225"/>
        <end position="294"/>
    </location>
</feature>
<dbReference type="PANTHER" id="PTHR46408">
    <property type="entry name" value="BASIC LEUCINE ZIPPER 63"/>
    <property type="match status" value="1"/>
</dbReference>
<evidence type="ECO:0000256" key="7">
    <source>
        <dbReference type="SAM" id="Coils"/>
    </source>
</evidence>
<evidence type="ECO:0000256" key="3">
    <source>
        <dbReference type="ARBA" id="ARBA00023015"/>
    </source>
</evidence>
<dbReference type="GO" id="GO:0005634">
    <property type="term" value="C:nucleus"/>
    <property type="evidence" value="ECO:0007669"/>
    <property type="project" value="UniProtKB-SubCell"/>
</dbReference>
<dbReference type="OrthoDB" id="664875at2759"/>
<evidence type="ECO:0000256" key="5">
    <source>
        <dbReference type="ARBA" id="ARBA00023163"/>
    </source>
</evidence>
<dbReference type="Proteomes" id="UP000541444">
    <property type="component" value="Unassembled WGS sequence"/>
</dbReference>
<feature type="region of interest" description="Disordered" evidence="8">
    <location>
        <begin position="176"/>
        <end position="210"/>
    </location>
</feature>
<evidence type="ECO:0000256" key="8">
    <source>
        <dbReference type="SAM" id="MobiDB-lite"/>
    </source>
</evidence>
<evidence type="ECO:0000256" key="1">
    <source>
        <dbReference type="ARBA" id="ARBA00004123"/>
    </source>
</evidence>
<proteinExistence type="inferred from homology"/>
<comment type="subcellular location">
    <subcellularLocation>
        <location evidence="1">Nucleus</location>
    </subcellularLocation>
</comment>
<feature type="region of interest" description="Disordered" evidence="8">
    <location>
        <begin position="1"/>
        <end position="29"/>
    </location>
</feature>
<comment type="similarity">
    <text evidence="2">Belongs to the peptidase S9C family.</text>
</comment>
<dbReference type="EMBL" id="JACGCM010000347">
    <property type="protein sequence ID" value="KAF6173420.1"/>
    <property type="molecule type" value="Genomic_DNA"/>
</dbReference>
<organism evidence="10 11">
    <name type="scientific">Kingdonia uniflora</name>
    <dbReference type="NCBI Taxonomy" id="39325"/>
    <lineage>
        <taxon>Eukaryota</taxon>
        <taxon>Viridiplantae</taxon>
        <taxon>Streptophyta</taxon>
        <taxon>Embryophyta</taxon>
        <taxon>Tracheophyta</taxon>
        <taxon>Spermatophyta</taxon>
        <taxon>Magnoliopsida</taxon>
        <taxon>Ranunculales</taxon>
        <taxon>Circaeasteraceae</taxon>
        <taxon>Kingdonia</taxon>
    </lineage>
</organism>
<reference evidence="10 11" key="1">
    <citation type="journal article" date="2020" name="IScience">
        <title>Genome Sequencing of the Endangered Kingdonia uniflora (Circaeasteraceae, Ranunculales) Reveals Potential Mechanisms of Evolutionary Specialization.</title>
        <authorList>
            <person name="Sun Y."/>
            <person name="Deng T."/>
            <person name="Zhang A."/>
            <person name="Moore M.J."/>
            <person name="Landis J.B."/>
            <person name="Lin N."/>
            <person name="Zhang H."/>
            <person name="Zhang X."/>
            <person name="Huang J."/>
            <person name="Zhang X."/>
            <person name="Sun H."/>
            <person name="Wang H."/>
        </authorList>
    </citation>
    <scope>NUCLEOTIDE SEQUENCE [LARGE SCALE GENOMIC DNA]</scope>
    <source>
        <strain evidence="10">TB1705</strain>
        <tissue evidence="10">Leaf</tissue>
    </source>
</reference>
<evidence type="ECO:0000259" key="9">
    <source>
        <dbReference type="PROSITE" id="PS50217"/>
    </source>
</evidence>
<dbReference type="Pfam" id="PF12498">
    <property type="entry name" value="bZIP_C"/>
    <property type="match status" value="1"/>
</dbReference>
<evidence type="ECO:0000256" key="6">
    <source>
        <dbReference type="ARBA" id="ARBA00023242"/>
    </source>
</evidence>
<dbReference type="GO" id="GO:0003677">
    <property type="term" value="F:DNA binding"/>
    <property type="evidence" value="ECO:0007669"/>
    <property type="project" value="UniProtKB-KW"/>
</dbReference>
<name>A0A7J7P263_9MAGN</name>
<feature type="region of interest" description="Disordered" evidence="8">
    <location>
        <begin position="321"/>
        <end position="355"/>
    </location>
</feature>
<dbReference type="AlphaFoldDB" id="A0A7J7P263"/>
<evidence type="ECO:0000256" key="2">
    <source>
        <dbReference type="ARBA" id="ARBA00010040"/>
    </source>
</evidence>
<evidence type="ECO:0000313" key="10">
    <source>
        <dbReference type="EMBL" id="KAF6173420.1"/>
    </source>
</evidence>
<dbReference type="PANTHER" id="PTHR46408:SF10">
    <property type="entry name" value="BASIC LEUCINE ZIPPER 63"/>
    <property type="match status" value="1"/>
</dbReference>
<feature type="compositionally biased region" description="Acidic residues" evidence="8">
    <location>
        <begin position="195"/>
        <end position="208"/>
    </location>
</feature>
<dbReference type="InterPro" id="IPR045314">
    <property type="entry name" value="bZIP_plant_GBF1"/>
</dbReference>
<keyword evidence="5" id="KW-0804">Transcription</keyword>
<sequence>MDRVFSVEEISNPYWHQPSSSSAQPTTTIEGDPKELMMYRSSSEWAFQRFLQEAEISKPISSTIISKKRIDGGNGNKVIDVKDNEPQPSDLPPNVPVDSDEYQTYLKRKLEIACAAVALSRASSLKPKESAASLPKVSDNAQLGTQAQLQTGSGYGFSREQDKAGPLGIPALTTMQKKPGTQIIPATSASSRELSDDDDLDGDIEVTDNMDPTDAKRVRRMLSNRESARRSRRRKQAHLSELETQVSQLRVENSTLLKRLTDISQKYNEAAVDNRILKADVETLRAKVKMAEDTVKRVTGLNPLFQVMSEMSTINVPFDASPSDTSTDAAVPVQDTPKQHHRQQQQYYQPPSANTLHDLRVNVPDLPPVPPIEDLHNTASSNKMNRTSSMQRVASLEHLQKRIRGGPTPSGQMQWDGGWEPESTPRAAEGSSSKQNKVKKLKRVLSMDASRAISSVEMPLGLDPTTEEDYSSLSKLYQDFASISSIDKAWVLKSDNKNASWATFSISQPTFLANKKRTSILSSYVSKKDNNVSFQWAPFPVEMTGVSTIIPSPSGTKLLVVRNQENESPTQFEIWGSSMVEKEIHVPKSVHGSVYTDGWFEGISWNSKETSISYVAEEPSPSKPIFNGSGYKKGSSSEKDCGSWKGQGDWEESWGETYVGKRQPALFVLNIVSGDVRAVSGIPKSLSVGQVVWAPATTGSHRYLIFVGWPSNSGFHQDTRKLGIKYCYNRPCALYAVRAPFQQSESDAAEDLDAVINLTQSISSAFFPRFRFQCIHMNMDVDLDISMRARLFPSIYNNDTEMNILSFVLMVCPVS</sequence>
<dbReference type="SMART" id="SM00338">
    <property type="entry name" value="BRLZ"/>
    <property type="match status" value="1"/>
</dbReference>
<dbReference type="PROSITE" id="PS50217">
    <property type="entry name" value="BZIP"/>
    <property type="match status" value="1"/>
</dbReference>
<dbReference type="Pfam" id="PF00170">
    <property type="entry name" value="bZIP_1"/>
    <property type="match status" value="1"/>
</dbReference>
<dbReference type="Pfam" id="PF19283">
    <property type="entry name" value="APEH_N"/>
    <property type="match status" value="1"/>
</dbReference>
<dbReference type="InterPro" id="IPR045550">
    <property type="entry name" value="AARE_N"/>
</dbReference>
<evidence type="ECO:0000256" key="4">
    <source>
        <dbReference type="ARBA" id="ARBA00023125"/>
    </source>
</evidence>
<dbReference type="CDD" id="cd14702">
    <property type="entry name" value="bZIP_plant_GBF1"/>
    <property type="match status" value="1"/>
</dbReference>
<protein>
    <recommendedName>
        <fullName evidence="9">BZIP domain-containing protein</fullName>
    </recommendedName>
</protein>
<keyword evidence="6" id="KW-0539">Nucleus</keyword>
<dbReference type="FunFam" id="1.20.5.170:FF:000020">
    <property type="entry name" value="BZIP transcription factor"/>
    <property type="match status" value="1"/>
</dbReference>
<evidence type="ECO:0000313" key="11">
    <source>
        <dbReference type="Proteomes" id="UP000541444"/>
    </source>
</evidence>
<dbReference type="Gene3D" id="1.20.5.170">
    <property type="match status" value="1"/>
</dbReference>
<dbReference type="GO" id="GO:0003700">
    <property type="term" value="F:DNA-binding transcription factor activity"/>
    <property type="evidence" value="ECO:0007669"/>
    <property type="project" value="InterPro"/>
</dbReference>
<keyword evidence="4" id="KW-0238">DNA-binding</keyword>
<accession>A0A7J7P263</accession>
<keyword evidence="11" id="KW-1185">Reference proteome</keyword>
<feature type="region of interest" description="Disordered" evidence="8">
    <location>
        <begin position="402"/>
        <end position="439"/>
    </location>
</feature>
<keyword evidence="3" id="KW-0805">Transcription regulation</keyword>